<keyword evidence="1" id="KW-0732">Signal</keyword>
<evidence type="ECO:0000313" key="3">
    <source>
        <dbReference type="EMBL" id="BBX01615.1"/>
    </source>
</evidence>
<feature type="signal peptide" evidence="1">
    <location>
        <begin position="1"/>
        <end position="18"/>
    </location>
</feature>
<evidence type="ECO:0000313" key="4">
    <source>
        <dbReference type="Proteomes" id="UP000466681"/>
    </source>
</evidence>
<reference evidence="3 4" key="1">
    <citation type="journal article" date="2019" name="Emerg. Microbes Infect.">
        <title>Comprehensive subspecies identification of 175 nontuberculous mycobacteria species based on 7547 genomic profiles.</title>
        <authorList>
            <person name="Matsumoto Y."/>
            <person name="Kinjo T."/>
            <person name="Motooka D."/>
            <person name="Nabeya D."/>
            <person name="Jung N."/>
            <person name="Uechi K."/>
            <person name="Horii T."/>
            <person name="Iida T."/>
            <person name="Fujita J."/>
            <person name="Nakamura S."/>
        </authorList>
    </citation>
    <scope>NUCLEOTIDE SEQUENCE [LARGE SCALE GENOMIC DNA]</scope>
    <source>
        <strain evidence="3 4">JCM 6375</strain>
    </source>
</reference>
<gene>
    <name evidence="3" type="ORF">MMOR_25510</name>
</gene>
<evidence type="ECO:0000259" key="2">
    <source>
        <dbReference type="Pfam" id="PF05305"/>
    </source>
</evidence>
<dbReference type="KEGG" id="mmor:MMOR_25510"/>
<keyword evidence="4" id="KW-1185">Reference proteome</keyword>
<name>A0AAD1HA65_9MYCO</name>
<organism evidence="3 4">
    <name type="scientific">Mycolicibacterium moriokaense</name>
    <dbReference type="NCBI Taxonomy" id="39691"/>
    <lineage>
        <taxon>Bacteria</taxon>
        <taxon>Bacillati</taxon>
        <taxon>Actinomycetota</taxon>
        <taxon>Actinomycetes</taxon>
        <taxon>Mycobacteriales</taxon>
        <taxon>Mycobacteriaceae</taxon>
        <taxon>Mycolicibacterium</taxon>
    </lineage>
</organism>
<dbReference type="AlphaFoldDB" id="A0AAD1HA65"/>
<feature type="domain" description="DUF732" evidence="2">
    <location>
        <begin position="22"/>
        <end position="91"/>
    </location>
</feature>
<protein>
    <recommendedName>
        <fullName evidence="2">DUF732 domain-containing protein</fullName>
    </recommendedName>
</protein>
<dbReference type="InterPro" id="IPR007969">
    <property type="entry name" value="DUF732"/>
</dbReference>
<dbReference type="Pfam" id="PF05305">
    <property type="entry name" value="DUF732"/>
    <property type="match status" value="1"/>
</dbReference>
<evidence type="ECO:0000256" key="1">
    <source>
        <dbReference type="SAM" id="SignalP"/>
    </source>
</evidence>
<accession>A0AAD1HA65</accession>
<dbReference type="EMBL" id="AP022560">
    <property type="protein sequence ID" value="BBX01615.1"/>
    <property type="molecule type" value="Genomic_DNA"/>
</dbReference>
<sequence>MTLVGVATALSLAAPASAEPVDTSFLNALNDAGIGYGDPVSAEKLGQSICPMLVEPGKNLASVYSTVSDNGINPDVAAFFTGIAISAYCPSMMAQIGNGTILEGLNGIPGLRALGLPGF</sequence>
<dbReference type="Proteomes" id="UP000466681">
    <property type="component" value="Chromosome"/>
</dbReference>
<feature type="chain" id="PRO_5042015448" description="DUF732 domain-containing protein" evidence="1">
    <location>
        <begin position="19"/>
        <end position="119"/>
    </location>
</feature>
<proteinExistence type="predicted"/>